<evidence type="ECO:0000313" key="4">
    <source>
        <dbReference type="EMBL" id="EHO67815.1"/>
    </source>
</evidence>
<dbReference type="Pfam" id="PF11171">
    <property type="entry name" value="DUF2958"/>
    <property type="match status" value="1"/>
</dbReference>
<dbReference type="InterPro" id="IPR011639">
    <property type="entry name" value="MethylTrfase_TaqI-like_dom"/>
</dbReference>
<dbReference type="Pfam" id="PF00271">
    <property type="entry name" value="Helicase_C"/>
    <property type="match status" value="1"/>
</dbReference>
<evidence type="ECO:0000256" key="2">
    <source>
        <dbReference type="SAM" id="MobiDB-lite"/>
    </source>
</evidence>
<dbReference type="InterPro" id="IPR027417">
    <property type="entry name" value="P-loop_NTPase"/>
</dbReference>
<dbReference type="HOGENOM" id="CLU_000181_9_1_10"/>
<dbReference type="PROSITE" id="PS51194">
    <property type="entry name" value="HELICASE_CTER"/>
    <property type="match status" value="1"/>
</dbReference>
<dbReference type="InterPro" id="IPR001650">
    <property type="entry name" value="Helicase_C-like"/>
</dbReference>
<dbReference type="RefSeq" id="WP_008566168.1">
    <property type="nucleotide sequence ID" value="NZ_JH594508.1"/>
</dbReference>
<sequence>MAYNKKEVLQANTEAIRVVLRLEKERREATEAEKSILQNYQGFGGLKCVLNRTDNPDDIRYWSKSEQNLFEPTQQLKQMIYRDAVDANTAKRYWESIKASVLTSFYTDTRIVSAISDALASTNVQVRRCLDPSAGMGAFAETFARQAGVVDAMEKDLLTARISQALHPYGKGNIFVRNEPFEAIGELENKDKYDLITSNIPFGDFMVYDREYSKGKDTLKRESTRAIHNYFFVKGLDCIKEGGLLAFITSQGVLDSPRNEAIRRYLMQNSRLISALRLPSGMFSDNAGTDVGSDLIVLQKQTGKEISEGIEQQFVETLSVPKEEGSSVVFKHNSLFVGDWKDISHRTIATERIMGTDPYGRPAWEYRFTGGIEEMAESLRTQLSLEMGQRIDRKLYETGIPMTKEEWQVRVDEMLQKLGVDVRTEEKPQMMETKEEDDTDAHNLMPDSIRKQVPKLYSTEKELIGDKVAYARYFFPMGAYTAYLLEYDPKSRIGFGAVTMGYGWELGNMSLDEMEGVKVRGLGIERDLYFSPKKLHEIAELEEIVRGQYTKEEVVAEEIKEEAVTNTEDTVKEIVNGVSEIKTPKEELETETGINVGQVIEADDFTITKAQTTENTISNGETHPLQPPSVKTVSQQSMPEQSPTPIEIAPEGVPTLTLHRQYEQETQGIRTDIEAPREMNGQTIFFDDDHHPVVDNNMEDIGQPEQLSLFAPEEYSLWTREVSRVNNEIKEGTTSSHTQHPTSQTDTLKPLESKIQKPAAVPKRRTRSSRKAVSSSPREPSLFDFMNEAEERKPKPIAEVRKEFDASPRPFLSSPDSHLRDGSIVVQKGQVGFLSDLKRHPTFNPMDLPYAQLSRLKSYIEIRECYHRLYDYEAENHAEDKEDRSRLNRLYDDYVARWGYFNQKANTDIIKMDATGVEMLFLERSENGRYVKADIFDHPTAFSTTELTVATDPMEALGASLNKYGTVELDYMSSLLPDMEESDIISSLEGRIYFNPEENAYEVADKFISGNVIEKAERIESWLLDHPDHEEAKQSLAALRAATPTPIPFADLDFNLGERWIPAKVYGRFASEFFGTDIGVSYHSNMDEYSIVCDRKNANIWHKYAVQGEFRRYDGINLLKHALHNTIPDINKSKEVTDKVTGETKTIKVRDGHAIQMANAKIEEIRQGFVDWLGRTPDTFKQQLSDRYNRLFNCFVRPNFDGTHQTFPDLDLKRLGIADLYKSQKDAVWMLKTNGGGICDHEVGAGKTLIMCTAAYEMKRLGLANKPMIIGLKANVFDIADTFRKAYPNAKVLYPGKNDFNKQNRQRIFNDIKNNDWDCIILTHEQFGMIPQALEIQEAIMQKELDSVEENLEVLRQQGRDISRGMLKGLEKRKQTLEAKLQNIQDSIAERKDDAVDFKMMGIDHLFVDESHQFKNLMFNTRHDRVSGLGNPDGSQRALNMLFAIRTIQERSGKDLGATFLSGTTISNSLTELYLLFKYLRPQALERQGINSFDAWAAVFAKKSTDYEFSITNEIIQKERFRTFIKVPELAAFYAEICDFRTAKDIGIDRPEKNEILHNIPPTPEQEVFIGKLMEFAKSGDATLLGRAPLSESEERAKMLIATDYARKMSLDLRMIDENAYSDHIDNKASHCAKMLNDYYQKYDTQKGTQFVFSDLGTYKPGEWNVYSEIKRKLVEDYHIPSYEIRFIQECKNEKAKKAMVDAMNRGDIRIIFGSTSMLGTGVNAQQRAVAVHHLDTPWRPSDLEQRNGRAVRKGNLIAKEFANNKVDVIIYAVERSLDSYKFNLLHNKQLFINQLKTNTLGSRTIDEGSMDEDSGMNFSEYVAVLSGNTDLLEKARLDKKITTLESERKNFLRERDAATGKLAEIESSVSFHTDKIKEAQSDLALFEQRVERDADGQPINKLTIKGVEDSTDIKAIAARLQEIDEKARTKGEYNKIGEVYGFSIMVKTESTSKDLFDCSVNRFFVKGQESIYYTYNNGKLATDPKLACQNFINALERIPKVIESHEKEMEKVAANKDVYITIANGSWKKENELRALKGQSAELDRKIALTLKESNEENEKLNENDQPEYLRQNSNNNQNTQKDEEGIIYSSAMNNRNKQEESKGYVAKSRLR</sequence>
<dbReference type="PANTHER" id="PTHR41313">
    <property type="entry name" value="ADENINE-SPECIFIC METHYLTRANSFERASE"/>
    <property type="match status" value="1"/>
</dbReference>
<dbReference type="Gene3D" id="3.40.50.150">
    <property type="entry name" value="Vaccinia Virus protein VP39"/>
    <property type="match status" value="1"/>
</dbReference>
<protein>
    <recommendedName>
        <fullName evidence="3">Helicase C-terminal domain-containing protein</fullName>
    </recommendedName>
</protein>
<keyword evidence="1" id="KW-0175">Coiled coil</keyword>
<feature type="region of interest" description="Disordered" evidence="2">
    <location>
        <begin position="614"/>
        <end position="647"/>
    </location>
</feature>
<feature type="region of interest" description="Disordered" evidence="2">
    <location>
        <begin position="2055"/>
        <end position="2113"/>
    </location>
</feature>
<keyword evidence="5" id="KW-1185">Reference proteome</keyword>
<accession>H1HPL8</accession>
<dbReference type="Proteomes" id="UP000003167">
    <property type="component" value="Unassembled WGS sequence"/>
</dbReference>
<feature type="compositionally biased region" description="Basic and acidic residues" evidence="2">
    <location>
        <begin position="789"/>
        <end position="806"/>
    </location>
</feature>
<feature type="compositionally biased region" description="Polar residues" evidence="2">
    <location>
        <begin position="2072"/>
        <end position="2081"/>
    </location>
</feature>
<proteinExistence type="predicted"/>
<dbReference type="PANTHER" id="PTHR41313:SF1">
    <property type="entry name" value="DNA METHYLASE ADENINE-SPECIFIC DOMAIN-CONTAINING PROTEIN"/>
    <property type="match status" value="1"/>
</dbReference>
<feature type="domain" description="Helicase C-terminal" evidence="3">
    <location>
        <begin position="1635"/>
        <end position="1814"/>
    </location>
</feature>
<evidence type="ECO:0000259" key="3">
    <source>
        <dbReference type="PROSITE" id="PS51194"/>
    </source>
</evidence>
<dbReference type="InterPro" id="IPR052933">
    <property type="entry name" value="DNA_Protect_Modify"/>
</dbReference>
<evidence type="ECO:0000256" key="1">
    <source>
        <dbReference type="SAM" id="Coils"/>
    </source>
</evidence>
<dbReference type="SUPFAM" id="SSF53335">
    <property type="entry name" value="S-adenosyl-L-methionine-dependent methyltransferases"/>
    <property type="match status" value="1"/>
</dbReference>
<feature type="compositionally biased region" description="Basic and acidic residues" evidence="2">
    <location>
        <begin position="2055"/>
        <end position="2064"/>
    </location>
</feature>
<dbReference type="GO" id="GO:0009007">
    <property type="term" value="F:site-specific DNA-methyltransferase (adenine-specific) activity"/>
    <property type="evidence" value="ECO:0007669"/>
    <property type="project" value="UniProtKB-EC"/>
</dbReference>
<dbReference type="EMBL" id="AGEK01000036">
    <property type="protein sequence ID" value="EHO67815.1"/>
    <property type="molecule type" value="Genomic_DNA"/>
</dbReference>
<dbReference type="PATRIC" id="fig|999422.3.peg.2223"/>
<feature type="region of interest" description="Disordered" evidence="2">
    <location>
        <begin position="731"/>
        <end position="819"/>
    </location>
</feature>
<dbReference type="InterPro" id="IPR021341">
    <property type="entry name" value="DUF2958"/>
</dbReference>
<dbReference type="CDD" id="cd02440">
    <property type="entry name" value="AdoMet_MTases"/>
    <property type="match status" value="1"/>
</dbReference>
<dbReference type="SUPFAM" id="SSF52540">
    <property type="entry name" value="P-loop containing nucleoside triphosphate hydrolases"/>
    <property type="match status" value="2"/>
</dbReference>
<feature type="region of interest" description="Disordered" evidence="2">
    <location>
        <begin position="426"/>
        <end position="445"/>
    </location>
</feature>
<organism evidence="4 5">
    <name type="scientific">Segatella maculosa OT 289</name>
    <dbReference type="NCBI Taxonomy" id="999422"/>
    <lineage>
        <taxon>Bacteria</taxon>
        <taxon>Pseudomonadati</taxon>
        <taxon>Bacteroidota</taxon>
        <taxon>Bacteroidia</taxon>
        <taxon>Bacteroidales</taxon>
        <taxon>Prevotellaceae</taxon>
        <taxon>Segatella</taxon>
    </lineage>
</organism>
<feature type="compositionally biased region" description="Low complexity" evidence="2">
    <location>
        <begin position="733"/>
        <end position="747"/>
    </location>
</feature>
<feature type="coiled-coil region" evidence="1">
    <location>
        <begin position="1338"/>
        <end position="1394"/>
    </location>
</feature>
<comment type="caution">
    <text evidence="4">The sequence shown here is derived from an EMBL/GenBank/DDBJ whole genome shotgun (WGS) entry which is preliminary data.</text>
</comment>
<gene>
    <name evidence="4" type="ORF">HMPREF9944_02112</name>
</gene>
<reference evidence="4 5" key="1">
    <citation type="submission" date="2011-12" db="EMBL/GenBank/DDBJ databases">
        <title>The Genome Sequence of Prevotella maculosa OT 289.</title>
        <authorList>
            <consortium name="The Broad Institute Genome Sequencing Platform"/>
            <person name="Earl A."/>
            <person name="Ward D."/>
            <person name="Feldgarden M."/>
            <person name="Gevers D."/>
            <person name="Izard J."/>
            <person name="Blanton J.M."/>
            <person name="Mathney J."/>
            <person name="Tanner A.C."/>
            <person name="Dewhirst F.E."/>
            <person name="Young S.K."/>
            <person name="Zeng Q."/>
            <person name="Gargeya S."/>
            <person name="Fitzgerald M."/>
            <person name="Haas B."/>
            <person name="Abouelleil A."/>
            <person name="Alvarado L."/>
            <person name="Arachchi H.M."/>
            <person name="Berlin A."/>
            <person name="Chapman S.B."/>
            <person name="Gearin G."/>
            <person name="Goldberg J."/>
            <person name="Griggs A."/>
            <person name="Gujja S."/>
            <person name="Hansen M."/>
            <person name="Heiman D."/>
            <person name="Howarth C."/>
            <person name="Larimer J."/>
            <person name="Lui A."/>
            <person name="MacDonald P.J.P."/>
            <person name="McCowen C."/>
            <person name="Montmayeur A."/>
            <person name="Murphy C."/>
            <person name="Neiman D."/>
            <person name="Pearson M."/>
            <person name="Priest M."/>
            <person name="Roberts A."/>
            <person name="Saif S."/>
            <person name="Shea T."/>
            <person name="Sisk P."/>
            <person name="Stolte C."/>
            <person name="Sykes S."/>
            <person name="Wortman J."/>
            <person name="Nusbaum C."/>
            <person name="Birren B."/>
        </authorList>
    </citation>
    <scope>NUCLEOTIDE SEQUENCE [LARGE SCALE GENOMIC DNA]</scope>
    <source>
        <strain evidence="4 5">OT 289</strain>
    </source>
</reference>
<dbReference type="GO" id="GO:0006304">
    <property type="term" value="P:DNA modification"/>
    <property type="evidence" value="ECO:0007669"/>
    <property type="project" value="InterPro"/>
</dbReference>
<feature type="compositionally biased region" description="Polar residues" evidence="2">
    <location>
        <begin position="629"/>
        <end position="644"/>
    </location>
</feature>
<evidence type="ECO:0000313" key="5">
    <source>
        <dbReference type="Proteomes" id="UP000003167"/>
    </source>
</evidence>
<dbReference type="STRING" id="999422.HMPREF9944_02112"/>
<name>H1HPL8_9BACT</name>
<dbReference type="Gene3D" id="3.40.50.300">
    <property type="entry name" value="P-loop containing nucleotide triphosphate hydrolases"/>
    <property type="match status" value="2"/>
</dbReference>
<dbReference type="OrthoDB" id="9815272at2"/>
<dbReference type="InterPro" id="IPR029063">
    <property type="entry name" value="SAM-dependent_MTases_sf"/>
</dbReference>
<dbReference type="SMART" id="SM00490">
    <property type="entry name" value="HELICc"/>
    <property type="match status" value="1"/>
</dbReference>
<dbReference type="Pfam" id="PF07669">
    <property type="entry name" value="Eco57I"/>
    <property type="match status" value="1"/>
</dbReference>